<name>A0ABR1FFZ7_AURAN</name>
<dbReference type="SUPFAM" id="SSF56235">
    <property type="entry name" value="N-terminal nucleophile aminohydrolases (Ntn hydrolases)"/>
    <property type="match status" value="1"/>
</dbReference>
<evidence type="ECO:0000313" key="2">
    <source>
        <dbReference type="Proteomes" id="UP001363151"/>
    </source>
</evidence>
<dbReference type="PROSITE" id="PS00854">
    <property type="entry name" value="PROTEASOME_BETA_1"/>
    <property type="match status" value="1"/>
</dbReference>
<dbReference type="EMBL" id="JBBJCI010000453">
    <property type="protein sequence ID" value="KAK7230164.1"/>
    <property type="molecule type" value="Genomic_DNA"/>
</dbReference>
<reference evidence="1 2" key="1">
    <citation type="submission" date="2024-03" db="EMBL/GenBank/DDBJ databases">
        <title>Aureococcus anophagefferens CCMP1851 and Kratosvirus quantuckense: Draft genome of a second virus-susceptible host strain in the model system.</title>
        <authorList>
            <person name="Chase E."/>
            <person name="Truchon A.R."/>
            <person name="Schepens W."/>
            <person name="Wilhelm S.W."/>
        </authorList>
    </citation>
    <scope>NUCLEOTIDE SEQUENCE [LARGE SCALE GENOMIC DNA]</scope>
    <source>
        <strain evidence="1 2">CCMP1851</strain>
    </source>
</reference>
<gene>
    <name evidence="1" type="primary">PSMB2</name>
    <name evidence="1" type="ORF">SO694_0035202</name>
</gene>
<evidence type="ECO:0000313" key="1">
    <source>
        <dbReference type="EMBL" id="KAK7230164.1"/>
    </source>
</evidence>
<dbReference type="GO" id="GO:0005839">
    <property type="term" value="C:proteasome core complex"/>
    <property type="evidence" value="ECO:0007669"/>
    <property type="project" value="InterPro"/>
</dbReference>
<accession>A0ABR1FFZ7</accession>
<comment type="caution">
    <text evidence="1">The sequence shown here is derived from an EMBL/GenBank/DDBJ whole genome shotgun (WGS) entry which is preliminary data.</text>
</comment>
<organism evidence="1 2">
    <name type="scientific">Aureococcus anophagefferens</name>
    <name type="common">Harmful bloom alga</name>
    <dbReference type="NCBI Taxonomy" id="44056"/>
    <lineage>
        <taxon>Eukaryota</taxon>
        <taxon>Sar</taxon>
        <taxon>Stramenopiles</taxon>
        <taxon>Ochrophyta</taxon>
        <taxon>Pelagophyceae</taxon>
        <taxon>Pelagomonadales</taxon>
        <taxon>Pelagomonadaceae</taxon>
        <taxon>Aureococcus</taxon>
    </lineage>
</organism>
<dbReference type="Proteomes" id="UP001363151">
    <property type="component" value="Unassembled WGS sequence"/>
</dbReference>
<proteinExistence type="predicted"/>
<dbReference type="Gene3D" id="3.60.20.10">
    <property type="entry name" value="Glutamine Phosphoribosylpyrophosphate, subunit 1, domain 1"/>
    <property type="match status" value="1"/>
</dbReference>
<dbReference type="GO" id="GO:0005634">
    <property type="term" value="C:nucleus"/>
    <property type="evidence" value="ECO:0007669"/>
    <property type="project" value="UniProtKB-SubCell"/>
</dbReference>
<keyword evidence="2" id="KW-1185">Reference proteome</keyword>
<protein>
    <submittedName>
        <fullName evidence="1">Threonine-type endopeptidase</fullName>
    </submittedName>
</protein>
<dbReference type="InterPro" id="IPR016050">
    <property type="entry name" value="Proteasome_bsu_CS"/>
</dbReference>
<dbReference type="KEGG" id="aaf:AURANDRAFT_60167"/>
<dbReference type="GO" id="GO:0005737">
    <property type="term" value="C:cytoplasm"/>
    <property type="evidence" value="ECO:0007669"/>
    <property type="project" value="UniProtKB-SubCell"/>
</dbReference>
<dbReference type="InterPro" id="IPR001353">
    <property type="entry name" value="Proteasome_sua/b"/>
</dbReference>
<sequence length="201" mass="22064">METTIGLLGNGYAIVCADQNAARSIVCFKKDEDKIMKLDDFKLLGQSGVGADNVAFTEYVQKNVALYKINNGLSLSTKATNNFIRGDLATALRKGPYQTNLLLGGFDKGVGASLYYIDYMASSNKVNFGCHGYGSNFVLSILDREWTEGLDEAAGLDIINKCIAELQTRFLIHMPKFLIKIVDKDGIRVLEQNPPVLLQGQ</sequence>
<dbReference type="CDD" id="cd03758">
    <property type="entry name" value="proteasome_beta_type_2"/>
    <property type="match status" value="1"/>
</dbReference>
<dbReference type="InterPro" id="IPR029055">
    <property type="entry name" value="Ntn_hydrolases_N"/>
</dbReference>
<dbReference type="GO" id="GO:0010498">
    <property type="term" value="P:proteasomal protein catabolic process"/>
    <property type="evidence" value="ECO:0007669"/>
    <property type="project" value="InterPro"/>
</dbReference>
<dbReference type="PANTHER" id="PTHR32194">
    <property type="entry name" value="METALLOPROTEASE TLDD"/>
    <property type="match status" value="1"/>
</dbReference>
<dbReference type="PROSITE" id="PS51476">
    <property type="entry name" value="PROTEASOME_BETA_2"/>
    <property type="match status" value="1"/>
</dbReference>
<dbReference type="InterPro" id="IPR023333">
    <property type="entry name" value="Proteasome_suB-type"/>
</dbReference>
<dbReference type="PANTHER" id="PTHR32194:SF2">
    <property type="entry name" value="PROTEASOME SUBUNIT BETA TYPE-1"/>
    <property type="match status" value="1"/>
</dbReference>
<dbReference type="InterPro" id="IPR035206">
    <property type="entry name" value="Proteasome_beta2"/>
</dbReference>
<dbReference type="Pfam" id="PF00227">
    <property type="entry name" value="Proteasome"/>
    <property type="match status" value="1"/>
</dbReference>